<dbReference type="PRINTS" id="PR00455">
    <property type="entry name" value="HTHTETR"/>
</dbReference>
<name>A0ABR6SBB7_ANAVA</name>
<evidence type="ECO:0000256" key="2">
    <source>
        <dbReference type="ARBA" id="ARBA00023125"/>
    </source>
</evidence>
<keyword evidence="7" id="KW-1185">Reference proteome</keyword>
<accession>A0ABR6SBB7</accession>
<feature type="domain" description="HTH tetR-type" evidence="5">
    <location>
        <begin position="9"/>
        <end position="69"/>
    </location>
</feature>
<evidence type="ECO:0000256" key="4">
    <source>
        <dbReference type="PROSITE-ProRule" id="PRU00335"/>
    </source>
</evidence>
<dbReference type="InterPro" id="IPR011075">
    <property type="entry name" value="TetR_C"/>
</dbReference>
<dbReference type="InterPro" id="IPR001647">
    <property type="entry name" value="HTH_TetR"/>
</dbReference>
<dbReference type="InterPro" id="IPR009057">
    <property type="entry name" value="Homeodomain-like_sf"/>
</dbReference>
<dbReference type="PANTHER" id="PTHR47506:SF1">
    <property type="entry name" value="HTH-TYPE TRANSCRIPTIONAL REGULATOR YJDC"/>
    <property type="match status" value="1"/>
</dbReference>
<dbReference type="Pfam" id="PF16925">
    <property type="entry name" value="TetR_C_13"/>
    <property type="match status" value="1"/>
</dbReference>
<dbReference type="InterPro" id="IPR036271">
    <property type="entry name" value="Tet_transcr_reg_TetR-rel_C_sf"/>
</dbReference>
<proteinExistence type="predicted"/>
<dbReference type="GeneID" id="58726850"/>
<dbReference type="Proteomes" id="UP000570851">
    <property type="component" value="Unassembled WGS sequence"/>
</dbReference>
<dbReference type="EMBL" id="JACKZP010000064">
    <property type="protein sequence ID" value="MBC1303483.1"/>
    <property type="molecule type" value="Genomic_DNA"/>
</dbReference>
<dbReference type="Pfam" id="PF00440">
    <property type="entry name" value="TetR_N"/>
    <property type="match status" value="1"/>
</dbReference>
<evidence type="ECO:0000256" key="3">
    <source>
        <dbReference type="ARBA" id="ARBA00023163"/>
    </source>
</evidence>
<sequence>MTKLKTKRKSVYDRILQTASDLFYREGIRNVGIDRIIAESGVAKMSLYNHFKSKDALIEAWLRQEDEKWCRWLKTTVEQQTSEPAKQLLAIFDALREWFESPDFRGCAFINASVELANPDHPGYRVALEHQHAIYHYIKTLAQAAALTSPEQLARQLLLLVQGAIVVAMMEGSWSTASQAKKAALILIQTASTSTLRPSA</sequence>
<dbReference type="Gene3D" id="1.10.357.10">
    <property type="entry name" value="Tetracycline Repressor, domain 2"/>
    <property type="match status" value="1"/>
</dbReference>
<protein>
    <submittedName>
        <fullName evidence="6">TetR/AcrR family transcriptional regulator</fullName>
    </submittedName>
</protein>
<dbReference type="PROSITE" id="PS50977">
    <property type="entry name" value="HTH_TETR_2"/>
    <property type="match status" value="1"/>
</dbReference>
<evidence type="ECO:0000313" key="6">
    <source>
        <dbReference type="EMBL" id="MBC1303483.1"/>
    </source>
</evidence>
<dbReference type="SUPFAM" id="SSF48498">
    <property type="entry name" value="Tetracyclin repressor-like, C-terminal domain"/>
    <property type="match status" value="1"/>
</dbReference>
<dbReference type="RefSeq" id="WP_011320726.1">
    <property type="nucleotide sequence ID" value="NZ_JACKZP010000064.1"/>
</dbReference>
<keyword evidence="1" id="KW-0805">Transcription regulation</keyword>
<feature type="DNA-binding region" description="H-T-H motif" evidence="4">
    <location>
        <begin position="32"/>
        <end position="51"/>
    </location>
</feature>
<gene>
    <name evidence="6" type="ORF">GNE12_16345</name>
</gene>
<evidence type="ECO:0000259" key="5">
    <source>
        <dbReference type="PROSITE" id="PS50977"/>
    </source>
</evidence>
<evidence type="ECO:0000313" key="7">
    <source>
        <dbReference type="Proteomes" id="UP000570851"/>
    </source>
</evidence>
<dbReference type="SUPFAM" id="SSF46689">
    <property type="entry name" value="Homeodomain-like"/>
    <property type="match status" value="1"/>
</dbReference>
<comment type="caution">
    <text evidence="6">The sequence shown here is derived from an EMBL/GenBank/DDBJ whole genome shotgun (WGS) entry which is preliminary data.</text>
</comment>
<reference evidence="6 7" key="1">
    <citation type="submission" date="2019-11" db="EMBL/GenBank/DDBJ databases">
        <title>Comparison of genomes from free-living endosymbiotic cyanobacteria isolated from Azolla.</title>
        <authorList>
            <person name="Thiel T."/>
            <person name="Pratte B."/>
        </authorList>
    </citation>
    <scope>NUCLEOTIDE SEQUENCE [LARGE SCALE GENOMIC DNA]</scope>
    <source>
        <strain evidence="6 7">N2B</strain>
    </source>
</reference>
<dbReference type="PANTHER" id="PTHR47506">
    <property type="entry name" value="TRANSCRIPTIONAL REGULATORY PROTEIN"/>
    <property type="match status" value="1"/>
</dbReference>
<evidence type="ECO:0000256" key="1">
    <source>
        <dbReference type="ARBA" id="ARBA00023015"/>
    </source>
</evidence>
<keyword evidence="3" id="KW-0804">Transcription</keyword>
<keyword evidence="2 4" id="KW-0238">DNA-binding</keyword>
<organism evidence="6 7">
    <name type="scientific">Trichormus variabilis N2B</name>
    <dbReference type="NCBI Taxonomy" id="2681315"/>
    <lineage>
        <taxon>Bacteria</taxon>
        <taxon>Bacillati</taxon>
        <taxon>Cyanobacteriota</taxon>
        <taxon>Cyanophyceae</taxon>
        <taxon>Nostocales</taxon>
        <taxon>Nostocaceae</taxon>
        <taxon>Trichormus</taxon>
    </lineage>
</organism>